<evidence type="ECO:0000313" key="14">
    <source>
        <dbReference type="Proteomes" id="UP000546806"/>
    </source>
</evidence>
<evidence type="ECO:0000313" key="3">
    <source>
        <dbReference type="EMBL" id="KGL40342.1"/>
    </source>
</evidence>
<gene>
    <name evidence="3" type="ORF">EP57_10600</name>
    <name evidence="4" type="ORF">HCA46_05195</name>
    <name evidence="5" type="ORF">HCA78_08185</name>
    <name evidence="9" type="ORF">HCB25_02910</name>
    <name evidence="6" type="ORF">HCB26_00760</name>
    <name evidence="7" type="ORF">HCB27_06645</name>
    <name evidence="8" type="ORF">HCB35_02840</name>
    <name evidence="10" type="ORF">HCJ81_08350</name>
</gene>
<dbReference type="Proteomes" id="UP000550367">
    <property type="component" value="Unassembled WGS sequence"/>
</dbReference>
<protein>
    <submittedName>
        <fullName evidence="3">RelE-domain-containing protein</fullName>
    </submittedName>
    <submittedName>
        <fullName evidence="4">Type II toxin-antitoxin system RelE/ParE family toxin</fullName>
    </submittedName>
</protein>
<dbReference type="PANTHER" id="PTHR35601">
    <property type="entry name" value="TOXIN RELE"/>
    <property type="match status" value="1"/>
</dbReference>
<evidence type="ECO:0000313" key="8">
    <source>
        <dbReference type="EMBL" id="MBC2239402.1"/>
    </source>
</evidence>
<dbReference type="EMBL" id="JAARUV010000001">
    <property type="protein sequence ID" value="MBC1778228.1"/>
    <property type="molecule type" value="Genomic_DNA"/>
</dbReference>
<dbReference type="AlphaFoldDB" id="A0A099W5S2"/>
<evidence type="ECO:0000313" key="12">
    <source>
        <dbReference type="Proteomes" id="UP000519573"/>
    </source>
</evidence>
<sequence>MSYQVRTTPRFEKQLSKLDKQVSRTILRWLAKHIDGADNPRISGKPLLGKYAGQWRYRVGDYRVICQINDGELIILALEVGHRSGIYES</sequence>
<evidence type="ECO:0000256" key="2">
    <source>
        <dbReference type="ARBA" id="ARBA00022649"/>
    </source>
</evidence>
<keyword evidence="11" id="KW-1185">Reference proteome</keyword>
<dbReference type="Proteomes" id="UP000541735">
    <property type="component" value="Unassembled WGS sequence"/>
</dbReference>
<dbReference type="Proteomes" id="UP000547643">
    <property type="component" value="Unassembled WGS sequence"/>
</dbReference>
<dbReference type="RefSeq" id="WP_036086480.1">
    <property type="nucleotide sequence ID" value="NZ_CBCSHQ010000002.1"/>
</dbReference>
<name>A0A099W5S2_9LIST</name>
<dbReference type="EMBL" id="JAASWV010000010">
    <property type="protein sequence ID" value="MBC2310898.1"/>
    <property type="molecule type" value="Genomic_DNA"/>
</dbReference>
<keyword evidence="2" id="KW-1277">Toxin-antitoxin system</keyword>
<dbReference type="GeneID" id="58717818"/>
<dbReference type="NCBIfam" id="TIGR02385">
    <property type="entry name" value="RelE_StbE"/>
    <property type="match status" value="1"/>
</dbReference>
<dbReference type="EMBL" id="JAARZA010000001">
    <property type="protein sequence ID" value="MBC2239402.1"/>
    <property type="molecule type" value="Genomic_DNA"/>
</dbReference>
<evidence type="ECO:0000313" key="17">
    <source>
        <dbReference type="Proteomes" id="UP000553016"/>
    </source>
</evidence>
<comment type="similarity">
    <text evidence="1">Belongs to the RelE toxin family.</text>
</comment>
<dbReference type="SMR" id="A0A099W5S2"/>
<dbReference type="EMBL" id="JAARYY010000001">
    <property type="protein sequence ID" value="MBC2243001.1"/>
    <property type="molecule type" value="Genomic_DNA"/>
</dbReference>
<evidence type="ECO:0000313" key="6">
    <source>
        <dbReference type="EMBL" id="MBC2165100.1"/>
    </source>
</evidence>
<reference evidence="12 13" key="2">
    <citation type="submission" date="2020-03" db="EMBL/GenBank/DDBJ databases">
        <title>Soil Listeria distribution.</title>
        <authorList>
            <person name="Liao J."/>
            <person name="Wiedmann M."/>
        </authorList>
    </citation>
    <scope>NUCLEOTIDE SEQUENCE [LARGE SCALE GENOMIC DNA]</scope>
    <source>
        <strain evidence="10 18">FSL L7-0039</strain>
        <strain evidence="8 17">FSL L7-0149</strain>
        <strain evidence="9 16">FSL L7-0153</strain>
        <strain evidence="6 12">FSL L7-0245</strain>
        <strain evidence="7 13">FSL L7-0259</strain>
        <strain evidence="5 14">FSL L7-0435</strain>
        <strain evidence="4 15">FSL L7-1017</strain>
    </source>
</reference>
<dbReference type="EMBL" id="JAARYD010000003">
    <property type="protein sequence ID" value="MBC2176284.1"/>
    <property type="molecule type" value="Genomic_DNA"/>
</dbReference>
<dbReference type="Proteomes" id="UP000029844">
    <property type="component" value="Unassembled WGS sequence"/>
</dbReference>
<accession>A0A099W5S2</accession>
<dbReference type="InterPro" id="IPR007712">
    <property type="entry name" value="RelE/ParE_toxin"/>
</dbReference>
<dbReference type="STRING" id="1552123.EP57_10600"/>
<evidence type="ECO:0000256" key="1">
    <source>
        <dbReference type="ARBA" id="ARBA00006226"/>
    </source>
</evidence>
<evidence type="ECO:0000313" key="15">
    <source>
        <dbReference type="Proteomes" id="UP000547643"/>
    </source>
</evidence>
<evidence type="ECO:0000313" key="18">
    <source>
        <dbReference type="Proteomes" id="UP000565628"/>
    </source>
</evidence>
<dbReference type="Gene3D" id="3.30.2310.20">
    <property type="entry name" value="RelE-like"/>
    <property type="match status" value="1"/>
</dbReference>
<evidence type="ECO:0000313" key="11">
    <source>
        <dbReference type="Proteomes" id="UP000029844"/>
    </source>
</evidence>
<evidence type="ECO:0000313" key="5">
    <source>
        <dbReference type="EMBL" id="MBC2003740.1"/>
    </source>
</evidence>
<dbReference type="Pfam" id="PF05016">
    <property type="entry name" value="ParE_toxin"/>
    <property type="match status" value="1"/>
</dbReference>
<evidence type="ECO:0000313" key="16">
    <source>
        <dbReference type="Proteomes" id="UP000550367"/>
    </source>
</evidence>
<evidence type="ECO:0000313" key="10">
    <source>
        <dbReference type="EMBL" id="MBC2310898.1"/>
    </source>
</evidence>
<dbReference type="EMBL" id="JNFA01000024">
    <property type="protein sequence ID" value="KGL40342.1"/>
    <property type="molecule type" value="Genomic_DNA"/>
</dbReference>
<dbReference type="EMBL" id="JAARWW010000003">
    <property type="protein sequence ID" value="MBC2003740.1"/>
    <property type="molecule type" value="Genomic_DNA"/>
</dbReference>
<evidence type="ECO:0000313" key="4">
    <source>
        <dbReference type="EMBL" id="MBC1778228.1"/>
    </source>
</evidence>
<dbReference type="Proteomes" id="UP000546806">
    <property type="component" value="Unassembled WGS sequence"/>
</dbReference>
<dbReference type="Proteomes" id="UP000519573">
    <property type="component" value="Unassembled WGS sequence"/>
</dbReference>
<evidence type="ECO:0000313" key="13">
    <source>
        <dbReference type="Proteomes" id="UP000541735"/>
    </source>
</evidence>
<dbReference type="SUPFAM" id="SSF143011">
    <property type="entry name" value="RelE-like"/>
    <property type="match status" value="1"/>
</dbReference>
<dbReference type="eggNOG" id="COG2026">
    <property type="taxonomic scope" value="Bacteria"/>
</dbReference>
<dbReference type="Proteomes" id="UP000553016">
    <property type="component" value="Unassembled WGS sequence"/>
</dbReference>
<dbReference type="PANTHER" id="PTHR35601:SF1">
    <property type="entry name" value="TOXIN RELE"/>
    <property type="match status" value="1"/>
</dbReference>
<reference evidence="3 11" key="1">
    <citation type="submission" date="2014-05" db="EMBL/GenBank/DDBJ databases">
        <title>Novel Listeriaceae from food processing environments.</title>
        <authorList>
            <person name="den Bakker H.C."/>
        </authorList>
    </citation>
    <scope>NUCLEOTIDE SEQUENCE [LARGE SCALE GENOMIC DNA]</scope>
    <source>
        <strain evidence="3 11">FSL A5-0281</strain>
    </source>
</reference>
<organism evidence="3 11">
    <name type="scientific">Listeria booriae</name>
    <dbReference type="NCBI Taxonomy" id="1552123"/>
    <lineage>
        <taxon>Bacteria</taxon>
        <taxon>Bacillati</taxon>
        <taxon>Bacillota</taxon>
        <taxon>Bacilli</taxon>
        <taxon>Bacillales</taxon>
        <taxon>Listeriaceae</taxon>
        <taxon>Listeria</taxon>
    </lineage>
</organism>
<dbReference type="Proteomes" id="UP000565628">
    <property type="component" value="Unassembled WGS sequence"/>
</dbReference>
<comment type="caution">
    <text evidence="3">The sequence shown here is derived from an EMBL/GenBank/DDBJ whole genome shotgun (WGS) entry which is preliminary data.</text>
</comment>
<evidence type="ECO:0000313" key="7">
    <source>
        <dbReference type="EMBL" id="MBC2176284.1"/>
    </source>
</evidence>
<dbReference type="EMBL" id="JAARYH010000001">
    <property type="protein sequence ID" value="MBC2165100.1"/>
    <property type="molecule type" value="Genomic_DNA"/>
</dbReference>
<evidence type="ECO:0000313" key="9">
    <source>
        <dbReference type="EMBL" id="MBC2243001.1"/>
    </source>
</evidence>
<dbReference type="InterPro" id="IPR035093">
    <property type="entry name" value="RelE/ParE_toxin_dom_sf"/>
</dbReference>
<dbReference type="OrthoDB" id="9805098at2"/>
<proteinExistence type="inferred from homology"/>